<evidence type="ECO:0000259" key="3">
    <source>
        <dbReference type="PROSITE" id="PS51294"/>
    </source>
</evidence>
<dbReference type="SUPFAM" id="SSF46689">
    <property type="entry name" value="Homeodomain-like"/>
    <property type="match status" value="2"/>
</dbReference>
<evidence type="ECO:0000259" key="2">
    <source>
        <dbReference type="PROSITE" id="PS50090"/>
    </source>
</evidence>
<dbReference type="InterPro" id="IPR001005">
    <property type="entry name" value="SANT/Myb"/>
</dbReference>
<dbReference type="Gene3D" id="1.10.10.60">
    <property type="entry name" value="Homeodomain-like"/>
    <property type="match status" value="2"/>
</dbReference>
<dbReference type="PROSITE" id="PS51294">
    <property type="entry name" value="HTH_MYB"/>
    <property type="match status" value="1"/>
</dbReference>
<dbReference type="OrthoDB" id="2143914at2759"/>
<dbReference type="PROSITE" id="PS50090">
    <property type="entry name" value="MYB_LIKE"/>
    <property type="match status" value="2"/>
</dbReference>
<sequence>MMRFESKSLFFVRSIYSETKKEKFFYKYLLNQSTRHLSKSPTSRKQNKTIILKPANFPKSSSFNYVNKMNYKSKEERTKPWIETEQSNESQGYFQHSFIHINTTDDTNKIMEALSEKSLETNIIDKIRLTNKSSETPSKNPLHLPALTKDSTRNKNGYLKADSNSMELTEKITPTVSLQLSDKNGYQKKNVDQETNRDSTKLTDRITTAINYDSYINPETTLKILSNLQKSTKVSVLDRDSMELNYKTYYDLYKETLSKRRGSETDDTTKNKGRNNLWTSEQDKILLQAVKKHGMQWRLISKTYFGSARSKKFLQSRYNNLNHWSQEDRTEKSKSGRKMWTSEQEETLFQAVNKHGEQWQLISEMYFNSARTEGAIRARYKKLDYWPQEDDDILKKIITRLNTREGEMFLKLIKERDSDKITSRWKLLNNEFKKSNVPNDIKF</sequence>
<gene>
    <name evidence="4" type="ORF">Glove_216g183</name>
</gene>
<dbReference type="Proteomes" id="UP000266861">
    <property type="component" value="Unassembled WGS sequence"/>
</dbReference>
<reference evidence="4 5" key="1">
    <citation type="submission" date="2018-08" db="EMBL/GenBank/DDBJ databases">
        <title>Genome and evolution of the arbuscular mycorrhizal fungus Diversispora epigaea (formerly Glomus versiforme) and its bacterial endosymbionts.</title>
        <authorList>
            <person name="Sun X."/>
            <person name="Fei Z."/>
            <person name="Harrison M."/>
        </authorList>
    </citation>
    <scope>NUCLEOTIDE SEQUENCE [LARGE SCALE GENOMIC DNA]</scope>
    <source>
        <strain evidence="4 5">IT104</strain>
    </source>
</reference>
<name>A0A397IH43_9GLOM</name>
<proteinExistence type="predicted"/>
<dbReference type="InterPro" id="IPR009057">
    <property type="entry name" value="Homeodomain-like_sf"/>
</dbReference>
<accession>A0A397IH43</accession>
<protein>
    <recommendedName>
        <fullName evidence="6">Myb-like domain-containing protein</fullName>
    </recommendedName>
</protein>
<dbReference type="SMART" id="SM00717">
    <property type="entry name" value="SANT"/>
    <property type="match status" value="2"/>
</dbReference>
<organism evidence="4 5">
    <name type="scientific">Diversispora epigaea</name>
    <dbReference type="NCBI Taxonomy" id="1348612"/>
    <lineage>
        <taxon>Eukaryota</taxon>
        <taxon>Fungi</taxon>
        <taxon>Fungi incertae sedis</taxon>
        <taxon>Mucoromycota</taxon>
        <taxon>Glomeromycotina</taxon>
        <taxon>Glomeromycetes</taxon>
        <taxon>Diversisporales</taxon>
        <taxon>Diversisporaceae</taxon>
        <taxon>Diversispora</taxon>
    </lineage>
</organism>
<dbReference type="CDD" id="cd00167">
    <property type="entry name" value="SANT"/>
    <property type="match status" value="2"/>
</dbReference>
<feature type="domain" description="Myb-like" evidence="2">
    <location>
        <begin position="270"/>
        <end position="322"/>
    </location>
</feature>
<evidence type="ECO:0008006" key="6">
    <source>
        <dbReference type="Google" id="ProtNLM"/>
    </source>
</evidence>
<dbReference type="AlphaFoldDB" id="A0A397IH43"/>
<feature type="domain" description="HTH myb-type" evidence="3">
    <location>
        <begin position="278"/>
        <end position="326"/>
    </location>
</feature>
<comment type="caution">
    <text evidence="4">The sequence shown here is derived from an EMBL/GenBank/DDBJ whole genome shotgun (WGS) entry which is preliminary data.</text>
</comment>
<keyword evidence="5" id="KW-1185">Reference proteome</keyword>
<feature type="domain" description="Myb-like" evidence="2">
    <location>
        <begin position="332"/>
        <end position="384"/>
    </location>
</feature>
<dbReference type="EMBL" id="PQFF01000201">
    <property type="protein sequence ID" value="RHZ75261.1"/>
    <property type="molecule type" value="Genomic_DNA"/>
</dbReference>
<evidence type="ECO:0000313" key="4">
    <source>
        <dbReference type="EMBL" id="RHZ75261.1"/>
    </source>
</evidence>
<dbReference type="Pfam" id="PF00249">
    <property type="entry name" value="Myb_DNA-binding"/>
    <property type="match status" value="2"/>
</dbReference>
<dbReference type="InterPro" id="IPR017930">
    <property type="entry name" value="Myb_dom"/>
</dbReference>
<evidence type="ECO:0000313" key="5">
    <source>
        <dbReference type="Proteomes" id="UP000266861"/>
    </source>
</evidence>
<evidence type="ECO:0000256" key="1">
    <source>
        <dbReference type="SAM" id="MobiDB-lite"/>
    </source>
</evidence>
<feature type="region of interest" description="Disordered" evidence="1">
    <location>
        <begin position="132"/>
        <end position="162"/>
    </location>
</feature>